<dbReference type="InterPro" id="IPR013328">
    <property type="entry name" value="6PGD_dom2"/>
</dbReference>
<dbReference type="SUPFAM" id="SSF48179">
    <property type="entry name" value="6-phosphogluconate dehydrogenase C-terminal domain-like"/>
    <property type="match status" value="1"/>
</dbReference>
<dbReference type="PROSITE" id="PS00974">
    <property type="entry name" value="MANNITOL_DHGENASE"/>
    <property type="match status" value="1"/>
</dbReference>
<feature type="domain" description="Mannitol dehydrogenase N-terminal" evidence="8">
    <location>
        <begin position="1"/>
        <end position="197"/>
    </location>
</feature>
<name>A0ABQ1G2B8_9BACL</name>
<protein>
    <recommendedName>
        <fullName evidence="3 7">Mannitol-1-phosphate 5-dehydrogenase</fullName>
        <ecNumber evidence="2 7">1.1.1.17</ecNumber>
    </recommendedName>
</protein>
<dbReference type="InterPro" id="IPR036291">
    <property type="entry name" value="NAD(P)-bd_dom_sf"/>
</dbReference>
<dbReference type="InterPro" id="IPR013118">
    <property type="entry name" value="Mannitol_DH_C"/>
</dbReference>
<dbReference type="EMBL" id="BMHF01000006">
    <property type="protein sequence ID" value="GGA36082.1"/>
    <property type="molecule type" value="Genomic_DNA"/>
</dbReference>
<dbReference type="PANTHER" id="PTHR30524">
    <property type="entry name" value="MANNITOL-1-PHOSPHATE 5-DEHYDROGENASE"/>
    <property type="match status" value="1"/>
</dbReference>
<dbReference type="InterPro" id="IPR000669">
    <property type="entry name" value="Mannitol_DH"/>
</dbReference>
<dbReference type="PANTHER" id="PTHR30524:SF0">
    <property type="entry name" value="ALTRONATE OXIDOREDUCTASE-RELATED"/>
    <property type="match status" value="1"/>
</dbReference>
<organism evidence="10 11">
    <name type="scientific">Paenibacillus physcomitrellae</name>
    <dbReference type="NCBI Taxonomy" id="1619311"/>
    <lineage>
        <taxon>Bacteria</taxon>
        <taxon>Bacillati</taxon>
        <taxon>Bacillota</taxon>
        <taxon>Bacilli</taxon>
        <taxon>Bacillales</taxon>
        <taxon>Paenibacillaceae</taxon>
        <taxon>Paenibacillus</taxon>
    </lineage>
</organism>
<evidence type="ECO:0000256" key="7">
    <source>
        <dbReference type="HAMAP-Rule" id="MF_00196"/>
    </source>
</evidence>
<evidence type="ECO:0000259" key="8">
    <source>
        <dbReference type="Pfam" id="PF01232"/>
    </source>
</evidence>
<keyword evidence="5 7" id="KW-0520">NAD</keyword>
<evidence type="ECO:0000256" key="6">
    <source>
        <dbReference type="ARBA" id="ARBA00048615"/>
    </source>
</evidence>
<evidence type="ECO:0000256" key="3">
    <source>
        <dbReference type="ARBA" id="ARBA00016219"/>
    </source>
</evidence>
<comment type="similarity">
    <text evidence="1 7">Belongs to the mannitol dehydrogenase family.</text>
</comment>
<evidence type="ECO:0000259" key="9">
    <source>
        <dbReference type="Pfam" id="PF08125"/>
    </source>
</evidence>
<keyword evidence="4 7" id="KW-0560">Oxidoreductase</keyword>
<sequence length="408" mass="45279">MKAVHFGAGNIGRGFIGPVLSQSGYEVCFIARNMKKVEELKRRRQYPVVLANEDRDSFLVHNVTALSLGEDHAVAASIAEADIVTTAVGVSALKDISEAIAKGISLRLKKFPQAGPLHVMACENGIGASSLLKKWVGQHLRPSEAELAETRVAFPNTVVDRIVPVQKHRDPLRVMVEPFCEWVIDRSQLIGELPPIQGAKFADSLHPYVERKLFTVNTGHCCAAYYGYLEGYGTIHDAMRDPGIRSKVKGAMLETGRMLVAEHGFDAFKHELYIEQMLERFANPHFNDQILRVARSPLRKLSPEDRLISPARRANEAGLKTEHLVSAIAAALLFDSSKDPEAVQLQALLRQKGVEQVVKDELGFPEEHALHRKIVASYHKHCLKYPHLAHSGFEAMVKNKLPLASNED</sequence>
<evidence type="ECO:0000313" key="11">
    <source>
        <dbReference type="Proteomes" id="UP000609323"/>
    </source>
</evidence>
<evidence type="ECO:0000256" key="4">
    <source>
        <dbReference type="ARBA" id="ARBA00023002"/>
    </source>
</evidence>
<proteinExistence type="inferred from homology"/>
<dbReference type="NCBIfam" id="NF002647">
    <property type="entry name" value="PRK02318.1-3"/>
    <property type="match status" value="1"/>
</dbReference>
<comment type="caution">
    <text evidence="10">The sequence shown here is derived from an EMBL/GenBank/DDBJ whole genome shotgun (WGS) entry which is preliminary data.</text>
</comment>
<dbReference type="HAMAP" id="MF_00196">
    <property type="entry name" value="Mannitol_dehydrog"/>
    <property type="match status" value="1"/>
</dbReference>
<accession>A0ABQ1G2B8</accession>
<dbReference type="InterPro" id="IPR023027">
    <property type="entry name" value="Mannitol_DH_CS"/>
</dbReference>
<reference evidence="11" key="1">
    <citation type="journal article" date="2019" name="Int. J. Syst. Evol. Microbiol.">
        <title>The Global Catalogue of Microorganisms (GCM) 10K type strain sequencing project: providing services to taxonomists for standard genome sequencing and annotation.</title>
        <authorList>
            <consortium name="The Broad Institute Genomics Platform"/>
            <consortium name="The Broad Institute Genome Sequencing Center for Infectious Disease"/>
            <person name="Wu L."/>
            <person name="Ma J."/>
        </authorList>
    </citation>
    <scope>NUCLEOTIDE SEQUENCE [LARGE SCALE GENOMIC DNA]</scope>
    <source>
        <strain evidence="11">CGMCC 1.15044</strain>
    </source>
</reference>
<dbReference type="InterPro" id="IPR013131">
    <property type="entry name" value="Mannitol_DH_N"/>
</dbReference>
<keyword evidence="11" id="KW-1185">Reference proteome</keyword>
<dbReference type="InterPro" id="IPR008927">
    <property type="entry name" value="6-PGluconate_DH-like_C_sf"/>
</dbReference>
<evidence type="ECO:0000256" key="2">
    <source>
        <dbReference type="ARBA" id="ARBA00012939"/>
    </source>
</evidence>
<evidence type="ECO:0000256" key="5">
    <source>
        <dbReference type="ARBA" id="ARBA00023027"/>
    </source>
</evidence>
<dbReference type="RefSeq" id="WP_094093981.1">
    <property type="nucleotide sequence ID" value="NZ_BMHF01000006.1"/>
</dbReference>
<dbReference type="Gene3D" id="1.10.1040.10">
    <property type="entry name" value="N-(1-d-carboxylethyl)-l-norvaline Dehydrogenase, domain 2"/>
    <property type="match status" value="1"/>
</dbReference>
<evidence type="ECO:0000313" key="10">
    <source>
        <dbReference type="EMBL" id="GGA36082.1"/>
    </source>
</evidence>
<dbReference type="Gene3D" id="3.40.50.720">
    <property type="entry name" value="NAD(P)-binding Rossmann-like Domain"/>
    <property type="match status" value="1"/>
</dbReference>
<evidence type="ECO:0000256" key="1">
    <source>
        <dbReference type="ARBA" id="ARBA00006541"/>
    </source>
</evidence>
<dbReference type="Pfam" id="PF08125">
    <property type="entry name" value="Mannitol_dh_C"/>
    <property type="match status" value="1"/>
</dbReference>
<gene>
    <name evidence="7 10" type="primary">mtlD</name>
    <name evidence="10" type="ORF">GCM10010917_21580</name>
</gene>
<dbReference type="Pfam" id="PF01232">
    <property type="entry name" value="Mannitol_dh"/>
    <property type="match status" value="1"/>
</dbReference>
<dbReference type="EC" id="1.1.1.17" evidence="2 7"/>
<dbReference type="NCBIfam" id="NF002652">
    <property type="entry name" value="PRK02318.2-5"/>
    <property type="match status" value="1"/>
</dbReference>
<dbReference type="InterPro" id="IPR023028">
    <property type="entry name" value="Mannitol_1_phos_5_DH"/>
</dbReference>
<feature type="binding site" evidence="7">
    <location>
        <begin position="3"/>
        <end position="14"/>
    </location>
    <ligand>
        <name>NAD(+)</name>
        <dbReference type="ChEBI" id="CHEBI:57540"/>
    </ligand>
</feature>
<dbReference type="PRINTS" id="PR00084">
    <property type="entry name" value="MTLDHDRGNASE"/>
</dbReference>
<dbReference type="SUPFAM" id="SSF51735">
    <property type="entry name" value="NAD(P)-binding Rossmann-fold domains"/>
    <property type="match status" value="1"/>
</dbReference>
<dbReference type="Proteomes" id="UP000609323">
    <property type="component" value="Unassembled WGS sequence"/>
</dbReference>
<dbReference type="NCBIfam" id="NF002646">
    <property type="entry name" value="PRK02318.1-2"/>
    <property type="match status" value="1"/>
</dbReference>
<feature type="domain" description="Mannitol dehydrogenase C-terminal" evidence="9">
    <location>
        <begin position="205"/>
        <end position="379"/>
    </location>
</feature>
<comment type="catalytic activity">
    <reaction evidence="6 7">
        <text>D-mannitol 1-phosphate + NAD(+) = beta-D-fructose 6-phosphate + NADH + H(+)</text>
        <dbReference type="Rhea" id="RHEA:19661"/>
        <dbReference type="ChEBI" id="CHEBI:15378"/>
        <dbReference type="ChEBI" id="CHEBI:57540"/>
        <dbReference type="ChEBI" id="CHEBI:57634"/>
        <dbReference type="ChEBI" id="CHEBI:57945"/>
        <dbReference type="ChEBI" id="CHEBI:61381"/>
        <dbReference type="EC" id="1.1.1.17"/>
    </reaction>
</comment>